<dbReference type="AlphaFoldDB" id="Q245E7"/>
<dbReference type="STRING" id="312017.Q245E7"/>
<dbReference type="InterPro" id="IPR036899">
    <property type="entry name" value="Ribosomal_uL13_sf"/>
</dbReference>
<dbReference type="NCBIfam" id="TIGR01077">
    <property type="entry name" value="L13_A_E"/>
    <property type="match status" value="1"/>
</dbReference>
<organism evidence="5 6">
    <name type="scientific">Tetrahymena thermophila (strain SB210)</name>
    <dbReference type="NCBI Taxonomy" id="312017"/>
    <lineage>
        <taxon>Eukaryota</taxon>
        <taxon>Sar</taxon>
        <taxon>Alveolata</taxon>
        <taxon>Ciliophora</taxon>
        <taxon>Intramacronucleata</taxon>
        <taxon>Oligohymenophorea</taxon>
        <taxon>Hymenostomatida</taxon>
        <taxon>Tetrahymenina</taxon>
        <taxon>Tetrahymenidae</taxon>
        <taxon>Tetrahymena</taxon>
    </lineage>
</organism>
<reference evidence="6" key="1">
    <citation type="journal article" date="2006" name="PLoS Biol.">
        <title>Macronuclear genome sequence of the ciliate Tetrahymena thermophila, a model eukaryote.</title>
        <authorList>
            <person name="Eisen J.A."/>
            <person name="Coyne R.S."/>
            <person name="Wu M."/>
            <person name="Wu D."/>
            <person name="Thiagarajan M."/>
            <person name="Wortman J.R."/>
            <person name="Badger J.H."/>
            <person name="Ren Q."/>
            <person name="Amedeo P."/>
            <person name="Jones K.M."/>
            <person name="Tallon L.J."/>
            <person name="Delcher A.L."/>
            <person name="Salzberg S.L."/>
            <person name="Silva J.C."/>
            <person name="Haas B.J."/>
            <person name="Majoros W.H."/>
            <person name="Farzad M."/>
            <person name="Carlton J.M."/>
            <person name="Smith R.K. Jr."/>
            <person name="Garg J."/>
            <person name="Pearlman R.E."/>
            <person name="Karrer K.M."/>
            <person name="Sun L."/>
            <person name="Manning G."/>
            <person name="Elde N.C."/>
            <person name="Turkewitz A.P."/>
            <person name="Asai D.J."/>
            <person name="Wilkes D.E."/>
            <person name="Wang Y."/>
            <person name="Cai H."/>
            <person name="Collins K."/>
            <person name="Stewart B.A."/>
            <person name="Lee S.R."/>
            <person name="Wilamowska K."/>
            <person name="Weinberg Z."/>
            <person name="Ruzzo W.L."/>
            <person name="Wloga D."/>
            <person name="Gaertig J."/>
            <person name="Frankel J."/>
            <person name="Tsao C.-C."/>
            <person name="Gorovsky M.A."/>
            <person name="Keeling P.J."/>
            <person name="Waller R.F."/>
            <person name="Patron N.J."/>
            <person name="Cherry J.M."/>
            <person name="Stover N.A."/>
            <person name="Krieger C.J."/>
            <person name="del Toro C."/>
            <person name="Ryder H.F."/>
            <person name="Williamson S.C."/>
            <person name="Barbeau R.A."/>
            <person name="Hamilton E.P."/>
            <person name="Orias E."/>
        </authorList>
    </citation>
    <scope>NUCLEOTIDE SEQUENCE [LARGE SCALE GENOMIC DNA]</scope>
    <source>
        <strain evidence="6">SB210</strain>
    </source>
</reference>
<keyword evidence="3 4" id="KW-0687">Ribonucleoprotein</keyword>
<evidence type="ECO:0000256" key="4">
    <source>
        <dbReference type="RuleBase" id="RU003877"/>
    </source>
</evidence>
<dbReference type="RefSeq" id="XP_001023662.2">
    <property type="nucleotide sequence ID" value="XM_001023662.2"/>
</dbReference>
<dbReference type="PANTHER" id="PTHR11545">
    <property type="entry name" value="RIBOSOMAL PROTEIN L13"/>
    <property type="match status" value="1"/>
</dbReference>
<evidence type="ECO:0000256" key="2">
    <source>
        <dbReference type="ARBA" id="ARBA00022980"/>
    </source>
</evidence>
<dbReference type="CDD" id="cd00392">
    <property type="entry name" value="Ribosomal_L13"/>
    <property type="match status" value="1"/>
</dbReference>
<evidence type="ECO:0000313" key="6">
    <source>
        <dbReference type="Proteomes" id="UP000009168"/>
    </source>
</evidence>
<dbReference type="PANTHER" id="PTHR11545:SF3">
    <property type="entry name" value="LARGE RIBOSOMAL SUBUNIT PROTEIN UL13"/>
    <property type="match status" value="1"/>
</dbReference>
<comment type="similarity">
    <text evidence="1 4">Belongs to the universal ribosomal protein uL13 family.</text>
</comment>
<dbReference type="HOGENOM" id="CLU_076922_0_0_1"/>
<dbReference type="GeneID" id="7847079"/>
<dbReference type="GO" id="GO:0006412">
    <property type="term" value="P:translation"/>
    <property type="evidence" value="ECO:0007669"/>
    <property type="project" value="InterPro"/>
</dbReference>
<name>Q245E7_TETTS</name>
<evidence type="ECO:0000313" key="5">
    <source>
        <dbReference type="EMBL" id="EAS03417.2"/>
    </source>
</evidence>
<dbReference type="InterPro" id="IPR005822">
    <property type="entry name" value="Ribosomal_uL13"/>
</dbReference>
<dbReference type="Gene3D" id="1.20.5.4280">
    <property type="match status" value="1"/>
</dbReference>
<dbReference type="PROSITE" id="PS00783">
    <property type="entry name" value="RIBOSOMAL_L13"/>
    <property type="match status" value="1"/>
</dbReference>
<dbReference type="Proteomes" id="UP000009168">
    <property type="component" value="Unassembled WGS sequence"/>
</dbReference>
<dbReference type="HAMAP" id="MF_01366">
    <property type="entry name" value="Ribosomal_uL13"/>
    <property type="match status" value="1"/>
</dbReference>
<dbReference type="SUPFAM" id="SSF52161">
    <property type="entry name" value="Ribosomal protein L13"/>
    <property type="match status" value="1"/>
</dbReference>
<keyword evidence="2 4" id="KW-0689">Ribosomal protein</keyword>
<dbReference type="FunCoup" id="Q245E7">
    <property type="interactions" value="445"/>
</dbReference>
<dbReference type="InterPro" id="IPR023563">
    <property type="entry name" value="Ribosomal_uL13_CS"/>
</dbReference>
<accession>Q245E7</accession>
<dbReference type="GO" id="GO:0003735">
    <property type="term" value="F:structural constituent of ribosome"/>
    <property type="evidence" value="ECO:0007669"/>
    <property type="project" value="InterPro"/>
</dbReference>
<evidence type="ECO:0000256" key="3">
    <source>
        <dbReference type="ARBA" id="ARBA00023274"/>
    </source>
</evidence>
<dbReference type="InterPro" id="IPR005755">
    <property type="entry name" value="Ribosomal_uL13_euk/arc"/>
</dbReference>
<evidence type="ECO:0000256" key="1">
    <source>
        <dbReference type="ARBA" id="ARBA00006227"/>
    </source>
</evidence>
<dbReference type="OMA" id="HMMGRLA"/>
<keyword evidence="6" id="KW-1185">Reference proteome</keyword>
<dbReference type="OrthoDB" id="1882297at2759"/>
<dbReference type="GO" id="GO:0022625">
    <property type="term" value="C:cytosolic large ribosomal subunit"/>
    <property type="evidence" value="ECO:0007669"/>
    <property type="project" value="TreeGrafter"/>
</dbReference>
<gene>
    <name evidence="5" type="ORF">TTHERM_00732640</name>
</gene>
<protein>
    <submittedName>
        <fullName evidence="5">60S ribosomal protein L13/L16</fullName>
    </submittedName>
</protein>
<dbReference type="EMBL" id="GG662485">
    <property type="protein sequence ID" value="EAS03417.2"/>
    <property type="molecule type" value="Genomic_DNA"/>
</dbReference>
<dbReference type="GO" id="GO:0003729">
    <property type="term" value="F:mRNA binding"/>
    <property type="evidence" value="ECO:0007669"/>
    <property type="project" value="TreeGrafter"/>
</dbReference>
<dbReference type="KEGG" id="tet:TTHERM_00732640"/>
<dbReference type="FunFam" id="3.90.1180.10:FF:000002">
    <property type="entry name" value="60S ribosomal protein L16"/>
    <property type="match status" value="1"/>
</dbReference>
<dbReference type="Gene3D" id="3.90.1180.10">
    <property type="entry name" value="Ribosomal protein L13"/>
    <property type="match status" value="1"/>
</dbReference>
<dbReference type="GO" id="GO:0017148">
    <property type="term" value="P:negative regulation of translation"/>
    <property type="evidence" value="ECO:0007669"/>
    <property type="project" value="TreeGrafter"/>
</dbReference>
<proteinExistence type="inferred from homology"/>
<sequence length="270" mass="31350">MIKGQIKREVKKINQQLMWGKQRDSFNQENNKPKDTFIQDQQLIKEINKVKKIKLREGQKINQINKQKQQRKMFDKLVVIDAKGHLLGRLASYVAKELLSGQRIVVVRTEAINISGSLFRNRVKFSEFLNKWMNHNPRRGVQHFRAPSRIFWRAVRGMLPHKTPKGAAALERLKIFEGIPTPYDRVKKQVVVDALKVQRLRNSRPVCKLGDLSASVGWGKQTLIEKLEEKRRARAKTYHDKKVKQADARKKELAAPALKAIKDKLAQFGY</sequence>
<dbReference type="InParanoid" id="Q245E7"/>
<dbReference type="Pfam" id="PF00572">
    <property type="entry name" value="Ribosomal_L13"/>
    <property type="match status" value="1"/>
</dbReference>